<dbReference type="EMBL" id="FMBI01000020">
    <property type="protein sequence ID" value="SCB87827.1"/>
    <property type="molecule type" value="Genomic_DNA"/>
</dbReference>
<dbReference type="AlphaFoldDB" id="A0A1C3ZZJ5"/>
<evidence type="ECO:0000313" key="1">
    <source>
        <dbReference type="EMBL" id="SCB87827.1"/>
    </source>
</evidence>
<accession>A0A1C3ZZJ5</accession>
<organism evidence="1 2">
    <name type="scientific">Bacillus thuringiensis</name>
    <dbReference type="NCBI Taxonomy" id="1428"/>
    <lineage>
        <taxon>Bacteria</taxon>
        <taxon>Bacillati</taxon>
        <taxon>Bacillota</taxon>
        <taxon>Bacilli</taxon>
        <taxon>Bacillales</taxon>
        <taxon>Bacillaceae</taxon>
        <taxon>Bacillus</taxon>
        <taxon>Bacillus cereus group</taxon>
    </lineage>
</organism>
<evidence type="ECO:0000313" key="2">
    <source>
        <dbReference type="Proteomes" id="UP000195991"/>
    </source>
</evidence>
<dbReference type="RefSeq" id="WP_087983520.1">
    <property type="nucleotide sequence ID" value="NZ_FMBI01000020.1"/>
</dbReference>
<protein>
    <submittedName>
        <fullName evidence="1">Uncharacterized protein</fullName>
    </submittedName>
</protein>
<name>A0A1C3ZZJ5_BACTU</name>
<sequence>MDLDTKKFIKMIDNKLKISIIEADEILGYYDERKYSESLQVILQNIDIMREIINIYLMLDTKPIPEIKQLQEELISAQANIELKQNKLIVNM</sequence>
<reference evidence="1 2" key="1">
    <citation type="submission" date="2016-08" db="EMBL/GenBank/DDBJ databases">
        <authorList>
            <person name="Seilhamer J.J."/>
        </authorList>
    </citation>
    <scope>NUCLEOTIDE SEQUENCE [LARGE SCALE GENOMIC DNA]</scope>
    <source>
        <strain evidence="1 2">IEBC_T61001</strain>
    </source>
</reference>
<gene>
    <name evidence="1" type="ORF">BTT61001_00503</name>
</gene>
<dbReference type="Proteomes" id="UP000195991">
    <property type="component" value="Unassembled WGS sequence"/>
</dbReference>
<proteinExistence type="predicted"/>